<keyword evidence="2" id="KW-1133">Transmembrane helix</keyword>
<keyword evidence="2" id="KW-0812">Transmembrane</keyword>
<dbReference type="GO" id="GO:0080120">
    <property type="term" value="P:CAAX-box protein maturation"/>
    <property type="evidence" value="ECO:0007669"/>
    <property type="project" value="UniProtKB-ARBA"/>
</dbReference>
<proteinExistence type="predicted"/>
<dbReference type="AlphaFoldDB" id="A0A7W7QHY8"/>
<feature type="compositionally biased region" description="Polar residues" evidence="1">
    <location>
        <begin position="297"/>
        <end position="308"/>
    </location>
</feature>
<dbReference type="PANTHER" id="PTHR35797">
    <property type="entry name" value="PROTEASE-RELATED"/>
    <property type="match status" value="1"/>
</dbReference>
<feature type="transmembrane region" description="Helical" evidence="2">
    <location>
        <begin position="49"/>
        <end position="69"/>
    </location>
</feature>
<dbReference type="InterPro" id="IPR003675">
    <property type="entry name" value="Rce1/LyrA-like_dom"/>
</dbReference>
<feature type="transmembrane region" description="Helical" evidence="2">
    <location>
        <begin position="156"/>
        <end position="179"/>
    </location>
</feature>
<feature type="transmembrane region" description="Helical" evidence="2">
    <location>
        <begin position="90"/>
        <end position="112"/>
    </location>
</feature>
<feature type="transmembrane region" description="Helical" evidence="2">
    <location>
        <begin position="250"/>
        <end position="273"/>
    </location>
</feature>
<evidence type="ECO:0000313" key="5">
    <source>
        <dbReference type="Proteomes" id="UP000552644"/>
    </source>
</evidence>
<evidence type="ECO:0000256" key="2">
    <source>
        <dbReference type="SAM" id="Phobius"/>
    </source>
</evidence>
<evidence type="ECO:0000259" key="3">
    <source>
        <dbReference type="Pfam" id="PF02517"/>
    </source>
</evidence>
<keyword evidence="5" id="KW-1185">Reference proteome</keyword>
<feature type="transmembrane region" description="Helical" evidence="2">
    <location>
        <begin position="191"/>
        <end position="212"/>
    </location>
</feature>
<dbReference type="Pfam" id="PF02517">
    <property type="entry name" value="Rce1-like"/>
    <property type="match status" value="1"/>
</dbReference>
<accession>A0A7W7QHY8</accession>
<name>A0A7W7QHY8_9ACTN</name>
<gene>
    <name evidence="4" type="ORF">FHS44_000998</name>
</gene>
<reference evidence="4 5" key="1">
    <citation type="submission" date="2020-08" db="EMBL/GenBank/DDBJ databases">
        <title>Genomic Encyclopedia of Type Strains, Phase III (KMG-III): the genomes of soil and plant-associated and newly described type strains.</title>
        <authorList>
            <person name="Whitman W."/>
        </authorList>
    </citation>
    <scope>NUCLEOTIDE SEQUENCE [LARGE SCALE GENOMIC DNA]</scope>
    <source>
        <strain evidence="4 5">CECT 8840</strain>
    </source>
</reference>
<comment type="caution">
    <text evidence="4">The sequence shown here is derived from an EMBL/GenBank/DDBJ whole genome shotgun (WGS) entry which is preliminary data.</text>
</comment>
<dbReference type="EMBL" id="JACHJP010000001">
    <property type="protein sequence ID" value="MBB4913926.1"/>
    <property type="molecule type" value="Genomic_DNA"/>
</dbReference>
<dbReference type="GO" id="GO:0004175">
    <property type="term" value="F:endopeptidase activity"/>
    <property type="evidence" value="ECO:0007669"/>
    <property type="project" value="UniProtKB-ARBA"/>
</dbReference>
<feature type="transmembrane region" description="Helical" evidence="2">
    <location>
        <begin position="219"/>
        <end position="238"/>
    </location>
</feature>
<sequence>MTGTVRRARVGFALFALVTVGGGWLFVVLDRATGQLTGTGSAVSADGSTSGQGLWIVVPALTALVLFLVSRDGAGPLGMTPRVPVRWFAFATLFFPVLAVGCVAAAAVSGVATFTPGLPGSVATVLGFLVVKNVLEEFVFRGYGTRTAMALGLRGVMPHVLVGAVWGLWHLPLYLVWMSPADLRAATTLPLAWYVPLFLLGITALAVLYGELRVWTGSIWPGVVLHTVSGALTLSLMTGGHLRFTGPGEVLFGLSPASVASMIVCGGTGLYLLRRRTGRSGRGGRQPRDLAMPTAMGPSSGSATFDRA</sequence>
<feature type="transmembrane region" description="Helical" evidence="2">
    <location>
        <begin position="12"/>
        <end position="29"/>
    </location>
</feature>
<feature type="transmembrane region" description="Helical" evidence="2">
    <location>
        <begin position="118"/>
        <end position="135"/>
    </location>
</feature>
<dbReference type="InterPro" id="IPR042150">
    <property type="entry name" value="MmRce1-like"/>
</dbReference>
<evidence type="ECO:0000313" key="4">
    <source>
        <dbReference type="EMBL" id="MBB4913926.1"/>
    </source>
</evidence>
<dbReference type="PANTHER" id="PTHR35797:SF1">
    <property type="entry name" value="PROTEASE"/>
    <property type="match status" value="1"/>
</dbReference>
<dbReference type="Proteomes" id="UP000552644">
    <property type="component" value="Unassembled WGS sequence"/>
</dbReference>
<protein>
    <recommendedName>
        <fullName evidence="3">CAAX prenyl protease 2/Lysostaphin resistance protein A-like domain-containing protein</fullName>
    </recommendedName>
</protein>
<keyword evidence="2" id="KW-0472">Membrane</keyword>
<evidence type="ECO:0000256" key="1">
    <source>
        <dbReference type="SAM" id="MobiDB-lite"/>
    </source>
</evidence>
<feature type="region of interest" description="Disordered" evidence="1">
    <location>
        <begin position="277"/>
        <end position="308"/>
    </location>
</feature>
<dbReference type="RefSeq" id="WP_184712640.1">
    <property type="nucleotide sequence ID" value="NZ_JACHJP010000001.1"/>
</dbReference>
<organism evidence="4 5">
    <name type="scientific">Streptosporangium saharense</name>
    <dbReference type="NCBI Taxonomy" id="1706840"/>
    <lineage>
        <taxon>Bacteria</taxon>
        <taxon>Bacillati</taxon>
        <taxon>Actinomycetota</taxon>
        <taxon>Actinomycetes</taxon>
        <taxon>Streptosporangiales</taxon>
        <taxon>Streptosporangiaceae</taxon>
        <taxon>Streptosporangium</taxon>
    </lineage>
</organism>
<feature type="domain" description="CAAX prenyl protease 2/Lysostaphin resistance protein A-like" evidence="3">
    <location>
        <begin position="121"/>
        <end position="228"/>
    </location>
</feature>